<evidence type="ECO:0000256" key="1">
    <source>
        <dbReference type="ARBA" id="ARBA00022679"/>
    </source>
</evidence>
<feature type="binding site" evidence="5">
    <location>
        <position position="43"/>
    </location>
    <ligand>
        <name>ATP</name>
        <dbReference type="ChEBI" id="CHEBI:30616"/>
    </ligand>
</feature>
<dbReference type="InterPro" id="IPR000719">
    <property type="entry name" value="Prot_kinase_dom"/>
</dbReference>
<dbReference type="InterPro" id="IPR008271">
    <property type="entry name" value="Ser/Thr_kinase_AS"/>
</dbReference>
<dbReference type="InterPro" id="IPR011047">
    <property type="entry name" value="Quinoprotein_ADH-like_sf"/>
</dbReference>
<keyword evidence="2 5" id="KW-0547">Nucleotide-binding</keyword>
<keyword evidence="3 8" id="KW-0418">Kinase</keyword>
<feature type="region of interest" description="Disordered" evidence="6">
    <location>
        <begin position="363"/>
        <end position="394"/>
    </location>
</feature>
<dbReference type="Pfam" id="PF13360">
    <property type="entry name" value="PQQ_2"/>
    <property type="match status" value="2"/>
</dbReference>
<evidence type="ECO:0000313" key="8">
    <source>
        <dbReference type="EMBL" id="MCI3270292.1"/>
    </source>
</evidence>
<dbReference type="InterPro" id="IPR015943">
    <property type="entry name" value="WD40/YVTN_repeat-like_dom_sf"/>
</dbReference>
<dbReference type="PANTHER" id="PTHR43289:SF34">
    <property type="entry name" value="SERINE_THREONINE-PROTEIN KINASE YBDM-RELATED"/>
    <property type="match status" value="1"/>
</dbReference>
<dbReference type="Gene3D" id="2.130.10.10">
    <property type="entry name" value="YVTN repeat-like/Quinoprotein amine dehydrogenase"/>
    <property type="match status" value="2"/>
</dbReference>
<dbReference type="SUPFAM" id="SSF50998">
    <property type="entry name" value="Quinoprotein alcohol dehydrogenase-like"/>
    <property type="match status" value="1"/>
</dbReference>
<dbReference type="SMART" id="SM00564">
    <property type="entry name" value="PQQ"/>
    <property type="match status" value="6"/>
</dbReference>
<keyword evidence="1" id="KW-0808">Transferase</keyword>
<sequence length="730" mass="75484">MEALRANDPRRIGPYEVLGRLGAGGMGEVYLAEGQGGPRLAVKVVRAEHAEDRTFRARFRQEVRAAQSIGGAGPYTARVVDADTEAERPWMATEFVEGPNLRDAVLDHGALPDRAVRLLAAALGEALAAIHAKGMVHRDLKPSNILLAPDGPRVIDFGIVRALEATALTNTGAVVGSVGYVSPEQIRNGAEVGPPSDVFSLGAVLAYAAAGREPFGEGQDSVILLRILTRDFDLSGVPDGLRPLVESCLAEDPAARLAPAGVPEAAGHTTDTLREGLRPGWYLAPEPVAETERWLPERDSGERESRVEYVAPMTVTEVTDVPDVTADTSAQTAERPSRRGVLRVLVGGAVVAAGAGTGGWLWLRDRSGEDPSGGAGGVPGTSVSSDRSSGATLPPGVSWTYDVGGLGGRAGGRHGACVALSPAGDRVYVGGADGSLHAVSPAGKKLWAVDLGAPVMPPVATADGAYCLLEDDGEGASKLCAVSRYGRIRWTKKIDGGGSQFPVTAGDFVLVTTGATSDKGTLRAYASGGGLVWEKSTDAAPTSEPAVGNGMVYVGTFGDVVQAFGLMDGRLRWSVPAGVDPGRPTLIGGTLLVGSGGETLLHAISTSGRLLWSADNDDAGGGRYFTSVRLGDLAVTTDQGRLAAIDPVTGRTKWAFESPQGGTDHSDPTVVGNSVYACLDGVLYSVDATGKQRRRLSFGDPEPDGGVHSPVIKDGLAYVATAEGIAALKL</sequence>
<dbReference type="EMBL" id="JALDAY010000001">
    <property type="protein sequence ID" value="MCI3270292.1"/>
    <property type="molecule type" value="Genomic_DNA"/>
</dbReference>
<evidence type="ECO:0000256" key="4">
    <source>
        <dbReference type="ARBA" id="ARBA00022840"/>
    </source>
</evidence>
<protein>
    <submittedName>
        <fullName evidence="8">Serine/threonine-protein kinase</fullName>
    </submittedName>
</protein>
<evidence type="ECO:0000256" key="6">
    <source>
        <dbReference type="SAM" id="MobiDB-lite"/>
    </source>
</evidence>
<dbReference type="PROSITE" id="PS00107">
    <property type="entry name" value="PROTEIN_KINASE_ATP"/>
    <property type="match status" value="1"/>
</dbReference>
<name>A0ABS9XZB3_9ACTN</name>
<dbReference type="Gene3D" id="3.30.200.20">
    <property type="entry name" value="Phosphorylase Kinase, domain 1"/>
    <property type="match status" value="1"/>
</dbReference>
<evidence type="ECO:0000256" key="5">
    <source>
        <dbReference type="PROSITE-ProRule" id="PRU10141"/>
    </source>
</evidence>
<dbReference type="Proteomes" id="UP001165269">
    <property type="component" value="Unassembled WGS sequence"/>
</dbReference>
<comment type="caution">
    <text evidence="8">The sequence shown here is derived from an EMBL/GenBank/DDBJ whole genome shotgun (WGS) entry which is preliminary data.</text>
</comment>
<dbReference type="InterPro" id="IPR011009">
    <property type="entry name" value="Kinase-like_dom_sf"/>
</dbReference>
<dbReference type="RefSeq" id="WP_242760878.1">
    <property type="nucleotide sequence ID" value="NZ_JALDAY010000001.1"/>
</dbReference>
<dbReference type="GO" id="GO:0016301">
    <property type="term" value="F:kinase activity"/>
    <property type="evidence" value="ECO:0007669"/>
    <property type="project" value="UniProtKB-KW"/>
</dbReference>
<keyword evidence="9" id="KW-1185">Reference proteome</keyword>
<dbReference type="Pfam" id="PF00069">
    <property type="entry name" value="Pkinase"/>
    <property type="match status" value="1"/>
</dbReference>
<accession>A0ABS9XZB3</accession>
<keyword evidence="4 5" id="KW-0067">ATP-binding</keyword>
<dbReference type="InterPro" id="IPR018391">
    <property type="entry name" value="PQQ_b-propeller_rpt"/>
</dbReference>
<evidence type="ECO:0000313" key="9">
    <source>
        <dbReference type="Proteomes" id="UP001165269"/>
    </source>
</evidence>
<dbReference type="CDD" id="cd14014">
    <property type="entry name" value="STKc_PknB_like"/>
    <property type="match status" value="1"/>
</dbReference>
<gene>
    <name evidence="8" type="ORF">MQP27_04095</name>
</gene>
<dbReference type="PANTHER" id="PTHR43289">
    <property type="entry name" value="MITOGEN-ACTIVATED PROTEIN KINASE KINASE KINASE 20-RELATED"/>
    <property type="match status" value="1"/>
</dbReference>
<reference evidence="8" key="1">
    <citation type="submission" date="2022-03" db="EMBL/GenBank/DDBJ databases">
        <title>Streptomyces 7R015 and 7R016 isolated from Barleria lupulina in Thailand.</title>
        <authorList>
            <person name="Kanchanasin P."/>
            <person name="Phongsopitanun W."/>
            <person name="Tanasupawat S."/>
        </authorList>
    </citation>
    <scope>NUCLEOTIDE SEQUENCE</scope>
    <source>
        <strain evidence="8">7R015</strain>
    </source>
</reference>
<proteinExistence type="predicted"/>
<evidence type="ECO:0000259" key="7">
    <source>
        <dbReference type="PROSITE" id="PS50011"/>
    </source>
</evidence>
<dbReference type="PROSITE" id="PS00108">
    <property type="entry name" value="PROTEIN_KINASE_ST"/>
    <property type="match status" value="1"/>
</dbReference>
<dbReference type="PROSITE" id="PS50011">
    <property type="entry name" value="PROTEIN_KINASE_DOM"/>
    <property type="match status" value="1"/>
</dbReference>
<dbReference type="SMART" id="SM00220">
    <property type="entry name" value="S_TKc"/>
    <property type="match status" value="1"/>
</dbReference>
<dbReference type="SUPFAM" id="SSF56112">
    <property type="entry name" value="Protein kinase-like (PK-like)"/>
    <property type="match status" value="1"/>
</dbReference>
<dbReference type="InterPro" id="IPR002372">
    <property type="entry name" value="PQQ_rpt_dom"/>
</dbReference>
<dbReference type="Gene3D" id="1.10.510.10">
    <property type="entry name" value="Transferase(Phosphotransferase) domain 1"/>
    <property type="match status" value="1"/>
</dbReference>
<organism evidence="8 9">
    <name type="scientific">Streptomyces cylindrosporus</name>
    <dbReference type="NCBI Taxonomy" id="2927583"/>
    <lineage>
        <taxon>Bacteria</taxon>
        <taxon>Bacillati</taxon>
        <taxon>Actinomycetota</taxon>
        <taxon>Actinomycetes</taxon>
        <taxon>Kitasatosporales</taxon>
        <taxon>Streptomycetaceae</taxon>
        <taxon>Streptomyces</taxon>
    </lineage>
</organism>
<evidence type="ECO:0000256" key="3">
    <source>
        <dbReference type="ARBA" id="ARBA00022777"/>
    </source>
</evidence>
<dbReference type="InterPro" id="IPR017441">
    <property type="entry name" value="Protein_kinase_ATP_BS"/>
</dbReference>
<feature type="domain" description="Protein kinase" evidence="7">
    <location>
        <begin position="15"/>
        <end position="271"/>
    </location>
</feature>
<feature type="compositionally biased region" description="Polar residues" evidence="6">
    <location>
        <begin position="381"/>
        <end position="391"/>
    </location>
</feature>
<evidence type="ECO:0000256" key="2">
    <source>
        <dbReference type="ARBA" id="ARBA00022741"/>
    </source>
</evidence>